<name>A0AAV4Q3U9_9ARAC</name>
<evidence type="ECO:0000313" key="2">
    <source>
        <dbReference type="EMBL" id="GIY03114.1"/>
    </source>
</evidence>
<feature type="region of interest" description="Disordered" evidence="1">
    <location>
        <begin position="1"/>
        <end position="104"/>
    </location>
</feature>
<sequence>MISNDTTGGRLETLKRRLSHKREASPRRTTPSDRKMRSRQEDEKPFRARALGGPSWHASSAAISWQPCPSVPSPSESTIPARRKTIPHSVESQANQSLAICHGS</sequence>
<dbReference type="EMBL" id="BPLQ01003773">
    <property type="protein sequence ID" value="GIY03114.1"/>
    <property type="molecule type" value="Genomic_DNA"/>
</dbReference>
<dbReference type="AlphaFoldDB" id="A0AAV4Q3U9"/>
<evidence type="ECO:0000313" key="3">
    <source>
        <dbReference type="Proteomes" id="UP001054837"/>
    </source>
</evidence>
<evidence type="ECO:0000256" key="1">
    <source>
        <dbReference type="SAM" id="MobiDB-lite"/>
    </source>
</evidence>
<feature type="compositionally biased region" description="Basic and acidic residues" evidence="1">
    <location>
        <begin position="21"/>
        <end position="46"/>
    </location>
</feature>
<comment type="caution">
    <text evidence="2">The sequence shown here is derived from an EMBL/GenBank/DDBJ whole genome shotgun (WGS) entry which is preliminary data.</text>
</comment>
<accession>A0AAV4Q3U9</accession>
<proteinExistence type="predicted"/>
<keyword evidence="3" id="KW-1185">Reference proteome</keyword>
<protein>
    <submittedName>
        <fullName evidence="2">Uncharacterized protein</fullName>
    </submittedName>
</protein>
<reference evidence="2 3" key="1">
    <citation type="submission" date="2021-06" db="EMBL/GenBank/DDBJ databases">
        <title>Caerostris darwini draft genome.</title>
        <authorList>
            <person name="Kono N."/>
            <person name="Arakawa K."/>
        </authorList>
    </citation>
    <scope>NUCLEOTIDE SEQUENCE [LARGE SCALE GENOMIC DNA]</scope>
</reference>
<organism evidence="2 3">
    <name type="scientific">Caerostris darwini</name>
    <dbReference type="NCBI Taxonomy" id="1538125"/>
    <lineage>
        <taxon>Eukaryota</taxon>
        <taxon>Metazoa</taxon>
        <taxon>Ecdysozoa</taxon>
        <taxon>Arthropoda</taxon>
        <taxon>Chelicerata</taxon>
        <taxon>Arachnida</taxon>
        <taxon>Araneae</taxon>
        <taxon>Araneomorphae</taxon>
        <taxon>Entelegynae</taxon>
        <taxon>Araneoidea</taxon>
        <taxon>Araneidae</taxon>
        <taxon>Caerostris</taxon>
    </lineage>
</organism>
<dbReference type="Proteomes" id="UP001054837">
    <property type="component" value="Unassembled WGS sequence"/>
</dbReference>
<gene>
    <name evidence="2" type="ORF">CDAR_88481</name>
</gene>